<dbReference type="InterPro" id="IPR009956">
    <property type="entry name" value="Post-segregation_anti-tox_CcdA"/>
</dbReference>
<proteinExistence type="predicted"/>
<dbReference type="OrthoDB" id="7219749at2"/>
<organism evidence="2 3">
    <name type="scientific">Siccibacter turicensis</name>
    <dbReference type="NCBI Taxonomy" id="357233"/>
    <lineage>
        <taxon>Bacteria</taxon>
        <taxon>Pseudomonadati</taxon>
        <taxon>Pseudomonadota</taxon>
        <taxon>Gammaproteobacteria</taxon>
        <taxon>Enterobacterales</taxon>
        <taxon>Enterobacteriaceae</taxon>
        <taxon>Siccibacter</taxon>
    </lineage>
</organism>
<evidence type="ECO:0000256" key="1">
    <source>
        <dbReference type="ARBA" id="ARBA00022649"/>
    </source>
</evidence>
<dbReference type="AlphaFoldDB" id="A0A2P8VIT9"/>
<keyword evidence="3" id="KW-1185">Reference proteome</keyword>
<dbReference type="STRING" id="1388748.GCA_000463155_03785"/>
<keyword evidence="1" id="KW-1277">Toxin-antitoxin system</keyword>
<reference evidence="2 3" key="1">
    <citation type="submission" date="2018-03" db="EMBL/GenBank/DDBJ databases">
        <title>Draft genome sequence of the first documented clinical Siccibacter turicensis isolate in Austria.</title>
        <authorList>
            <person name="Lepuschitz S."/>
            <person name="Pekard-Amenitsch S."/>
            <person name="Haunold R."/>
            <person name="Schill S."/>
            <person name="Mach R."/>
            <person name="Allerberger F."/>
            <person name="Ruppitsch W."/>
            <person name="Forsythe S.J."/>
        </authorList>
    </citation>
    <scope>NUCLEOTIDE SEQUENCE [LARGE SCALE GENOMIC DNA]</scope>
    <source>
        <strain evidence="2 3">6100069499-17</strain>
    </source>
</reference>
<accession>A0A2P8VIT9</accession>
<dbReference type="Pfam" id="PF07362">
    <property type="entry name" value="CcdA"/>
    <property type="match status" value="1"/>
</dbReference>
<comment type="caution">
    <text evidence="2">The sequence shown here is derived from an EMBL/GenBank/DDBJ whole genome shotgun (WGS) entry which is preliminary data.</text>
</comment>
<evidence type="ECO:0000313" key="3">
    <source>
        <dbReference type="Proteomes" id="UP000240212"/>
    </source>
</evidence>
<evidence type="ECO:0000313" key="2">
    <source>
        <dbReference type="EMBL" id="PSN07380.1"/>
    </source>
</evidence>
<dbReference type="EMBL" id="PYEP01000005">
    <property type="protein sequence ID" value="PSN07380.1"/>
    <property type="molecule type" value="Genomic_DNA"/>
</dbReference>
<name>A0A2P8VIT9_9ENTR</name>
<protein>
    <submittedName>
        <fullName evidence="2">Antitoxin</fullName>
    </submittedName>
</protein>
<gene>
    <name evidence="2" type="ORF">C7G83_13040</name>
</gene>
<dbReference type="Proteomes" id="UP000240212">
    <property type="component" value="Unassembled WGS sequence"/>
</dbReference>
<sequence>MTVDEALYQRAKAHGINLSQRLGEALEKELSAVEQVQWKEANRDGLEEINRITDACGHFSDQHHALAYADQSRNRFSV</sequence>